<dbReference type="SUPFAM" id="SSF110014">
    <property type="entry name" value="Her-1"/>
    <property type="match status" value="1"/>
</dbReference>
<dbReference type="InterPro" id="IPR036341">
    <property type="entry name" value="Her-1_sf"/>
</dbReference>
<dbReference type="Pfam" id="PF09232">
    <property type="entry name" value="Caenor_Her-1"/>
    <property type="match status" value="1"/>
</dbReference>
<dbReference type="PANTHER" id="PTHR37979">
    <property type="entry name" value="PROTEIN HER-1"/>
    <property type="match status" value="1"/>
</dbReference>
<dbReference type="Proteomes" id="UP001432322">
    <property type="component" value="Unassembled WGS sequence"/>
</dbReference>
<gene>
    <name evidence="1" type="ORF">PFISCL1PPCAC_26931</name>
</gene>
<protein>
    <submittedName>
        <fullName evidence="1">Uncharacterized protein</fullName>
    </submittedName>
</protein>
<sequence>SQIYRRRTPRLQIPIVFALHLPLNILLTSLLEMKLFFLSLLLISSVAAKSEEEGKVVAECCAPNSAACCRESIDFYLALLCPSLESKQTMVDTRKCIQTSLYGQEDTDLLGPDHEDCCQVFEDDKDKERRCYKACMNALLAPSMSSS</sequence>
<proteinExistence type="predicted"/>
<dbReference type="Gene3D" id="1.10.150.360">
    <property type="match status" value="1"/>
</dbReference>
<organism evidence="1 2">
    <name type="scientific">Pristionchus fissidentatus</name>
    <dbReference type="NCBI Taxonomy" id="1538716"/>
    <lineage>
        <taxon>Eukaryota</taxon>
        <taxon>Metazoa</taxon>
        <taxon>Ecdysozoa</taxon>
        <taxon>Nematoda</taxon>
        <taxon>Chromadorea</taxon>
        <taxon>Rhabditida</taxon>
        <taxon>Rhabditina</taxon>
        <taxon>Diplogasteromorpha</taxon>
        <taxon>Diplogasteroidea</taxon>
        <taxon>Neodiplogasteridae</taxon>
        <taxon>Pristionchus</taxon>
    </lineage>
</organism>
<feature type="non-terminal residue" evidence="1">
    <location>
        <position position="1"/>
    </location>
</feature>
<accession>A0AAV5X1I8</accession>
<reference evidence="1" key="1">
    <citation type="submission" date="2023-10" db="EMBL/GenBank/DDBJ databases">
        <title>Genome assembly of Pristionchus species.</title>
        <authorList>
            <person name="Yoshida K."/>
            <person name="Sommer R.J."/>
        </authorList>
    </citation>
    <scope>NUCLEOTIDE SEQUENCE</scope>
    <source>
        <strain evidence="1">RS5133</strain>
    </source>
</reference>
<dbReference type="InterPro" id="IPR043108">
    <property type="entry name" value="Her-1_C"/>
</dbReference>
<dbReference type="EMBL" id="BTSY01000007">
    <property type="protein sequence ID" value="GMT35634.1"/>
    <property type="molecule type" value="Genomic_DNA"/>
</dbReference>
<dbReference type="AlphaFoldDB" id="A0AAV5X1I8"/>
<feature type="non-terminal residue" evidence="1">
    <location>
        <position position="147"/>
    </location>
</feature>
<dbReference type="Gene3D" id="1.10.150.370">
    <property type="entry name" value="Caenorhabditis elegans Her-1, C-terminal domain"/>
    <property type="match status" value="1"/>
</dbReference>
<name>A0AAV5X1I8_9BILA</name>
<dbReference type="PANTHER" id="PTHR37979:SF1">
    <property type="entry name" value="PROTEIN HER-1"/>
    <property type="match status" value="1"/>
</dbReference>
<dbReference type="InterPro" id="IPR015313">
    <property type="entry name" value="Her-1"/>
</dbReference>
<evidence type="ECO:0000313" key="1">
    <source>
        <dbReference type="EMBL" id="GMT35634.1"/>
    </source>
</evidence>
<comment type="caution">
    <text evidence="1">The sequence shown here is derived from an EMBL/GenBank/DDBJ whole genome shotgun (WGS) entry which is preliminary data.</text>
</comment>
<evidence type="ECO:0000313" key="2">
    <source>
        <dbReference type="Proteomes" id="UP001432322"/>
    </source>
</evidence>
<keyword evidence="2" id="KW-1185">Reference proteome</keyword>